<dbReference type="PROSITE" id="PS00221">
    <property type="entry name" value="MIP"/>
    <property type="match status" value="1"/>
</dbReference>
<evidence type="ECO:0000256" key="7">
    <source>
        <dbReference type="RuleBase" id="RU000477"/>
    </source>
</evidence>
<reference evidence="9 10" key="1">
    <citation type="submission" date="2016-10" db="EMBL/GenBank/DDBJ databases">
        <authorList>
            <person name="de Groot N.N."/>
        </authorList>
    </citation>
    <scope>NUCLEOTIDE SEQUENCE [LARGE SCALE GENOMIC DNA]</scope>
    <source>
        <strain evidence="9 10">DSM 16859</strain>
    </source>
</reference>
<sequence>MNVLAVSPAGIFGSEFLGTMLLIVLGVGVVANALLPKTKGHDGGWQMIDWGWGIGVMVGVFAAYRTGGHLNPAVTLGLTVAGVDLAPGIPATFANVSLYIGAQLLGAMAGAVLAWLVYKQHYDLECDPSLKLGTFATGPQIRNYGWNLLTETIATYVLVIWVLLSGYTNVAKITTADNIQEISGSLIGPLGVTFLIMGIGNSLGGPTGYAINPARDLGPRIVHALLPIKGKGSSDWAYSWVPILGPILGGVLAGLTYLIFW</sequence>
<feature type="transmembrane region" description="Helical" evidence="8">
    <location>
        <begin position="16"/>
        <end position="35"/>
    </location>
</feature>
<dbReference type="InterPro" id="IPR000425">
    <property type="entry name" value="MIP"/>
</dbReference>
<dbReference type="EMBL" id="FOGZ01000001">
    <property type="protein sequence ID" value="SER49826.1"/>
    <property type="molecule type" value="Genomic_DNA"/>
</dbReference>
<feature type="transmembrane region" description="Helical" evidence="8">
    <location>
        <begin position="153"/>
        <end position="170"/>
    </location>
</feature>
<protein>
    <submittedName>
        <fullName evidence="9">Glycerol uptake facilitator protein</fullName>
    </submittedName>
</protein>
<dbReference type="InterPro" id="IPR022357">
    <property type="entry name" value="MIP_CS"/>
</dbReference>
<evidence type="ECO:0000256" key="2">
    <source>
        <dbReference type="ARBA" id="ARBA00006175"/>
    </source>
</evidence>
<feature type="transmembrane region" description="Helical" evidence="8">
    <location>
        <begin position="96"/>
        <end position="118"/>
    </location>
</feature>
<feature type="transmembrane region" description="Helical" evidence="8">
    <location>
        <begin position="237"/>
        <end position="260"/>
    </location>
</feature>
<accession>A0A1H9PND0</accession>
<feature type="transmembrane region" description="Helical" evidence="8">
    <location>
        <begin position="182"/>
        <end position="200"/>
    </location>
</feature>
<name>A0A1H9PND0_9ACTN</name>
<dbReference type="GO" id="GO:0005886">
    <property type="term" value="C:plasma membrane"/>
    <property type="evidence" value="ECO:0007669"/>
    <property type="project" value="TreeGrafter"/>
</dbReference>
<keyword evidence="5 8" id="KW-1133">Transmembrane helix</keyword>
<dbReference type="Gene3D" id="1.20.1080.10">
    <property type="entry name" value="Glycerol uptake facilitator protein"/>
    <property type="match status" value="1"/>
</dbReference>
<keyword evidence="10" id="KW-1185">Reference proteome</keyword>
<evidence type="ECO:0000256" key="3">
    <source>
        <dbReference type="ARBA" id="ARBA00022448"/>
    </source>
</evidence>
<dbReference type="InterPro" id="IPR023271">
    <property type="entry name" value="Aquaporin-like"/>
</dbReference>
<organism evidence="9 10">
    <name type="scientific">Propionibacterium cyclohexanicum</name>
    <dbReference type="NCBI Taxonomy" id="64702"/>
    <lineage>
        <taxon>Bacteria</taxon>
        <taxon>Bacillati</taxon>
        <taxon>Actinomycetota</taxon>
        <taxon>Actinomycetes</taxon>
        <taxon>Propionibacteriales</taxon>
        <taxon>Propionibacteriaceae</taxon>
        <taxon>Propionibacterium</taxon>
    </lineage>
</organism>
<feature type="transmembrane region" description="Helical" evidence="8">
    <location>
        <begin position="47"/>
        <end position="64"/>
    </location>
</feature>
<dbReference type="STRING" id="64702.SAMN05443377_101170"/>
<dbReference type="AlphaFoldDB" id="A0A1H9PND0"/>
<dbReference type="PANTHER" id="PTHR43829:SF9">
    <property type="entry name" value="AQUAPORIN-9"/>
    <property type="match status" value="1"/>
</dbReference>
<dbReference type="PANTHER" id="PTHR43829">
    <property type="entry name" value="AQUAPORIN OR AQUAGLYCEROPORIN RELATED"/>
    <property type="match status" value="1"/>
</dbReference>
<dbReference type="GO" id="GO:0015254">
    <property type="term" value="F:glycerol channel activity"/>
    <property type="evidence" value="ECO:0007669"/>
    <property type="project" value="TreeGrafter"/>
</dbReference>
<proteinExistence type="inferred from homology"/>
<dbReference type="Pfam" id="PF00230">
    <property type="entry name" value="MIP"/>
    <property type="match status" value="1"/>
</dbReference>
<keyword evidence="6 8" id="KW-0472">Membrane</keyword>
<evidence type="ECO:0000313" key="9">
    <source>
        <dbReference type="EMBL" id="SER49826.1"/>
    </source>
</evidence>
<evidence type="ECO:0000256" key="1">
    <source>
        <dbReference type="ARBA" id="ARBA00004141"/>
    </source>
</evidence>
<gene>
    <name evidence="9" type="ORF">SAMN05443377_101170</name>
</gene>
<dbReference type="SUPFAM" id="SSF81338">
    <property type="entry name" value="Aquaporin-like"/>
    <property type="match status" value="1"/>
</dbReference>
<evidence type="ECO:0000256" key="8">
    <source>
        <dbReference type="SAM" id="Phobius"/>
    </source>
</evidence>
<dbReference type="PRINTS" id="PR00783">
    <property type="entry name" value="MINTRINSICP"/>
</dbReference>
<comment type="subcellular location">
    <subcellularLocation>
        <location evidence="1">Membrane</location>
        <topology evidence="1">Multi-pass membrane protein</topology>
    </subcellularLocation>
</comment>
<evidence type="ECO:0000256" key="4">
    <source>
        <dbReference type="ARBA" id="ARBA00022692"/>
    </source>
</evidence>
<keyword evidence="4 7" id="KW-0812">Transmembrane</keyword>
<evidence type="ECO:0000256" key="6">
    <source>
        <dbReference type="ARBA" id="ARBA00023136"/>
    </source>
</evidence>
<dbReference type="InterPro" id="IPR050363">
    <property type="entry name" value="MIP/Aquaporin"/>
</dbReference>
<evidence type="ECO:0000313" key="10">
    <source>
        <dbReference type="Proteomes" id="UP000198815"/>
    </source>
</evidence>
<comment type="similarity">
    <text evidence="2 7">Belongs to the MIP/aquaporin (TC 1.A.8) family.</text>
</comment>
<dbReference type="Proteomes" id="UP000198815">
    <property type="component" value="Unassembled WGS sequence"/>
</dbReference>
<keyword evidence="3 7" id="KW-0813">Transport</keyword>
<evidence type="ECO:0000256" key="5">
    <source>
        <dbReference type="ARBA" id="ARBA00022989"/>
    </source>
</evidence>